<sequence length="214" mass="22426">MDIKGIVILSLALFQICQSGFVGIGGEGGGLGGKGGIDVLNGGFGGGGIGGGGIGGGGNNAGLALVVPVDGLKIGGQGGGFGGKGGLGGGFVDLVATIHLVILALEEEDSTLEVALDGDRKEVLEIILVDSEEKEDSEISEILEEDLETSEEKVDLAEDLVELEEEVITLGLDLEIIKELHGENRKFWFYFSKRMKTLFIRQIHHYTRICSSLI</sequence>
<accession>A0AAV4Q4X2</accession>
<feature type="signal peptide" evidence="2">
    <location>
        <begin position="1"/>
        <end position="19"/>
    </location>
</feature>
<organism evidence="3 4">
    <name type="scientific">Caerostris extrusa</name>
    <name type="common">Bark spider</name>
    <name type="synonym">Caerostris bankana</name>
    <dbReference type="NCBI Taxonomy" id="172846"/>
    <lineage>
        <taxon>Eukaryota</taxon>
        <taxon>Metazoa</taxon>
        <taxon>Ecdysozoa</taxon>
        <taxon>Arthropoda</taxon>
        <taxon>Chelicerata</taxon>
        <taxon>Arachnida</taxon>
        <taxon>Araneae</taxon>
        <taxon>Araneomorphae</taxon>
        <taxon>Entelegynae</taxon>
        <taxon>Araneoidea</taxon>
        <taxon>Araneidae</taxon>
        <taxon>Caerostris</taxon>
    </lineage>
</organism>
<name>A0AAV4Q4X2_CAEEX</name>
<proteinExistence type="predicted"/>
<keyword evidence="1" id="KW-0175">Coiled coil</keyword>
<evidence type="ECO:0000256" key="1">
    <source>
        <dbReference type="SAM" id="Coils"/>
    </source>
</evidence>
<feature type="chain" id="PRO_5043786278" description="Glycine-rich protein" evidence="2">
    <location>
        <begin position="20"/>
        <end position="214"/>
    </location>
</feature>
<comment type="caution">
    <text evidence="3">The sequence shown here is derived from an EMBL/GenBank/DDBJ whole genome shotgun (WGS) entry which is preliminary data.</text>
</comment>
<evidence type="ECO:0000256" key="2">
    <source>
        <dbReference type="SAM" id="SignalP"/>
    </source>
</evidence>
<dbReference type="AlphaFoldDB" id="A0AAV4Q4X2"/>
<dbReference type="EMBL" id="BPLR01005535">
    <property type="protein sequence ID" value="GIY03065.1"/>
    <property type="molecule type" value="Genomic_DNA"/>
</dbReference>
<protein>
    <recommendedName>
        <fullName evidence="5">Glycine-rich protein</fullName>
    </recommendedName>
</protein>
<evidence type="ECO:0008006" key="5">
    <source>
        <dbReference type="Google" id="ProtNLM"/>
    </source>
</evidence>
<evidence type="ECO:0000313" key="4">
    <source>
        <dbReference type="Proteomes" id="UP001054945"/>
    </source>
</evidence>
<gene>
    <name evidence="3" type="ORF">CEXT_572061</name>
</gene>
<keyword evidence="2" id="KW-0732">Signal</keyword>
<dbReference type="Proteomes" id="UP001054945">
    <property type="component" value="Unassembled WGS sequence"/>
</dbReference>
<reference evidence="3 4" key="1">
    <citation type="submission" date="2021-06" db="EMBL/GenBank/DDBJ databases">
        <title>Caerostris extrusa draft genome.</title>
        <authorList>
            <person name="Kono N."/>
            <person name="Arakawa K."/>
        </authorList>
    </citation>
    <scope>NUCLEOTIDE SEQUENCE [LARGE SCALE GENOMIC DNA]</scope>
</reference>
<evidence type="ECO:0000313" key="3">
    <source>
        <dbReference type="EMBL" id="GIY03065.1"/>
    </source>
</evidence>
<feature type="coiled-coil region" evidence="1">
    <location>
        <begin position="140"/>
        <end position="167"/>
    </location>
</feature>
<keyword evidence="4" id="KW-1185">Reference proteome</keyword>